<feature type="repeat" description="WD" evidence="3">
    <location>
        <begin position="433"/>
        <end position="474"/>
    </location>
</feature>
<dbReference type="PROSITE" id="PS00678">
    <property type="entry name" value="WD_REPEATS_1"/>
    <property type="match status" value="5"/>
</dbReference>
<keyword evidence="4" id="KW-0547">Nucleotide-binding</keyword>
<dbReference type="InterPro" id="IPR036322">
    <property type="entry name" value="WD40_repeat_dom_sf"/>
</dbReference>
<evidence type="ECO:0000259" key="6">
    <source>
        <dbReference type="PROSITE" id="PS50011"/>
    </source>
</evidence>
<feature type="compositionally biased region" description="Low complexity" evidence="5">
    <location>
        <begin position="325"/>
        <end position="334"/>
    </location>
</feature>
<dbReference type="InterPro" id="IPR018391">
    <property type="entry name" value="PQQ_b-propeller_rpt"/>
</dbReference>
<reference evidence="7" key="2">
    <citation type="submission" date="2019-11" db="EMBL/GenBank/DDBJ databases">
        <title>Improved Assembly of Tolypothrix boutellei genome.</title>
        <authorList>
            <person name="Sarangi A.N."/>
            <person name="Mukherjee M."/>
            <person name="Ghosh S."/>
            <person name="Singh D."/>
            <person name="Das A."/>
            <person name="Kant S."/>
            <person name="Prusty A."/>
            <person name="Tripathy S."/>
        </authorList>
    </citation>
    <scope>NUCLEOTIDE SEQUENCE</scope>
    <source>
        <strain evidence="7">VB521301</strain>
    </source>
</reference>
<dbReference type="EMBL" id="JHEG04000001">
    <property type="protein sequence ID" value="KAF3890334.1"/>
    <property type="molecule type" value="Genomic_DNA"/>
</dbReference>
<dbReference type="AlphaFoldDB" id="A0A8S9TFE9"/>
<feature type="repeat" description="WD" evidence="3">
    <location>
        <begin position="646"/>
        <end position="687"/>
    </location>
</feature>
<dbReference type="RefSeq" id="WP_167844831.1">
    <property type="nucleotide sequence ID" value="NZ_JHEG04000001.1"/>
</dbReference>
<feature type="repeat" description="WD" evidence="3">
    <location>
        <begin position="475"/>
        <end position="516"/>
    </location>
</feature>
<keyword evidence="7" id="KW-0808">Transferase</keyword>
<dbReference type="InterPro" id="IPR000719">
    <property type="entry name" value="Prot_kinase_dom"/>
</dbReference>
<dbReference type="Proteomes" id="UP000029738">
    <property type="component" value="Unassembled WGS sequence"/>
</dbReference>
<evidence type="ECO:0000313" key="7">
    <source>
        <dbReference type="EMBL" id="KAF3890334.1"/>
    </source>
</evidence>
<dbReference type="Gene3D" id="2.130.10.10">
    <property type="entry name" value="YVTN repeat-like/Quinoprotein amine dehydrogenase"/>
    <property type="match status" value="3"/>
</dbReference>
<feature type="binding site" evidence="4">
    <location>
        <position position="65"/>
    </location>
    <ligand>
        <name>ATP</name>
        <dbReference type="ChEBI" id="CHEBI:30616"/>
    </ligand>
</feature>
<dbReference type="PANTHER" id="PTHR22847">
    <property type="entry name" value="WD40 REPEAT PROTEIN"/>
    <property type="match status" value="1"/>
</dbReference>
<gene>
    <name evidence="7" type="ORF">DA73_0400036460</name>
</gene>
<dbReference type="PROSITE" id="PS00107">
    <property type="entry name" value="PROTEIN_KINASE_ATP"/>
    <property type="match status" value="1"/>
</dbReference>
<dbReference type="PRINTS" id="PR00320">
    <property type="entry name" value="GPROTEINBRPT"/>
</dbReference>
<evidence type="ECO:0000256" key="3">
    <source>
        <dbReference type="PROSITE-ProRule" id="PRU00221"/>
    </source>
</evidence>
<evidence type="ECO:0000256" key="5">
    <source>
        <dbReference type="SAM" id="MobiDB-lite"/>
    </source>
</evidence>
<dbReference type="InterPro" id="IPR015943">
    <property type="entry name" value="WD40/YVTN_repeat-like_dom_sf"/>
</dbReference>
<keyword evidence="2" id="KW-0677">Repeat</keyword>
<dbReference type="InterPro" id="IPR020472">
    <property type="entry name" value="WD40_PAC1"/>
</dbReference>
<feature type="domain" description="Protein kinase" evidence="6">
    <location>
        <begin position="35"/>
        <end position="301"/>
    </location>
</feature>
<dbReference type="GO" id="GO:0004672">
    <property type="term" value="F:protein kinase activity"/>
    <property type="evidence" value="ECO:0007669"/>
    <property type="project" value="InterPro"/>
</dbReference>
<keyword evidence="1 3" id="KW-0853">WD repeat</keyword>
<dbReference type="Pfam" id="PF00069">
    <property type="entry name" value="Pkinase"/>
    <property type="match status" value="1"/>
</dbReference>
<dbReference type="PANTHER" id="PTHR22847:SF637">
    <property type="entry name" value="WD REPEAT DOMAIN 5B"/>
    <property type="match status" value="1"/>
</dbReference>
<dbReference type="SMART" id="SM00320">
    <property type="entry name" value="WD40"/>
    <property type="match status" value="7"/>
</dbReference>
<dbReference type="GO" id="GO:0005524">
    <property type="term" value="F:ATP binding"/>
    <property type="evidence" value="ECO:0007669"/>
    <property type="project" value="UniProtKB-UniRule"/>
</dbReference>
<dbReference type="SUPFAM" id="SSF56112">
    <property type="entry name" value="Protein kinase-like (PK-like)"/>
    <property type="match status" value="1"/>
</dbReference>
<evidence type="ECO:0000313" key="8">
    <source>
        <dbReference type="Proteomes" id="UP000029738"/>
    </source>
</evidence>
<dbReference type="SUPFAM" id="SSF50978">
    <property type="entry name" value="WD40 repeat-like"/>
    <property type="match status" value="1"/>
</dbReference>
<proteinExistence type="predicted"/>
<accession>A0A8S9TFE9</accession>
<protein>
    <submittedName>
        <fullName evidence="7">Protein kinase</fullName>
    </submittedName>
</protein>
<dbReference type="Pfam" id="PF00400">
    <property type="entry name" value="WD40"/>
    <property type="match status" value="7"/>
</dbReference>
<dbReference type="InterPro" id="IPR019775">
    <property type="entry name" value="WD40_repeat_CS"/>
</dbReference>
<reference evidence="7" key="1">
    <citation type="journal article" date="2015" name="Genome Announc.">
        <title>Draft Genome Sequence of Tolypothrix boutellei Strain VB521301.</title>
        <authorList>
            <person name="Chandrababunaidu M.M."/>
            <person name="Singh D."/>
            <person name="Sen D."/>
            <person name="Bhan S."/>
            <person name="Das S."/>
            <person name="Gupta A."/>
            <person name="Adhikary S.P."/>
            <person name="Tripathy S."/>
        </authorList>
    </citation>
    <scope>NUCLEOTIDE SEQUENCE</scope>
    <source>
        <strain evidence="7">VB521301</strain>
    </source>
</reference>
<evidence type="ECO:0000256" key="1">
    <source>
        <dbReference type="ARBA" id="ARBA00022574"/>
    </source>
</evidence>
<keyword evidence="8" id="KW-1185">Reference proteome</keyword>
<dbReference type="InterPro" id="IPR001680">
    <property type="entry name" value="WD40_rpt"/>
</dbReference>
<dbReference type="SMART" id="SM00220">
    <property type="entry name" value="S_TKc"/>
    <property type="match status" value="1"/>
</dbReference>
<dbReference type="SMART" id="SM00564">
    <property type="entry name" value="PQQ"/>
    <property type="match status" value="5"/>
</dbReference>
<dbReference type="Gene3D" id="3.30.200.20">
    <property type="entry name" value="Phosphorylase Kinase, domain 1"/>
    <property type="match status" value="1"/>
</dbReference>
<evidence type="ECO:0000256" key="4">
    <source>
        <dbReference type="PROSITE-ProRule" id="PRU10141"/>
    </source>
</evidence>
<name>A0A8S9TFE9_9CYAN</name>
<feature type="repeat" description="WD" evidence="3">
    <location>
        <begin position="562"/>
        <end position="596"/>
    </location>
</feature>
<feature type="repeat" description="WD" evidence="3">
    <location>
        <begin position="604"/>
        <end position="645"/>
    </location>
</feature>
<feature type="region of interest" description="Disordered" evidence="5">
    <location>
        <begin position="312"/>
        <end position="356"/>
    </location>
</feature>
<dbReference type="PROSITE" id="PS50294">
    <property type="entry name" value="WD_REPEATS_REGION"/>
    <property type="match status" value="7"/>
</dbReference>
<dbReference type="PROSITE" id="PS50082">
    <property type="entry name" value="WD_REPEATS_2"/>
    <property type="match status" value="7"/>
</dbReference>
<keyword evidence="4" id="KW-0067">ATP-binding</keyword>
<comment type="caution">
    <text evidence="7">The sequence shown here is derived from an EMBL/GenBank/DDBJ whole genome shotgun (WGS) entry which is preliminary data.</text>
</comment>
<dbReference type="Gene3D" id="1.10.510.10">
    <property type="entry name" value="Transferase(Phosphotransferase) domain 1"/>
    <property type="match status" value="1"/>
</dbReference>
<dbReference type="CDD" id="cd00200">
    <property type="entry name" value="WD40"/>
    <property type="match status" value="1"/>
</dbReference>
<sequence>MICCLNSSCHNPPCSEGTQFCPKCGTPLIVLRNRYRPIQSLGGGGFGKTYLALDTDKLNEKCVIKQFAPQAQGTGAIQKATELFEQEAMRLQQLGEHPQIPTLFAYFEEDKRLYLVQQFIDGENLLDELKQEGIYSEEKLRELLSNILNILAVVHEYKVIHRDIKPQNILRRKSPSLMRGSQGDIFLIDFGASKQLTETVMTQPGTTIGSFGYAPLEQMQDGEAYPASDLFSLGATCFHLLTGIAPWELWKQQGFGWVTNWRQYLRQPISQELAHILDTLLQANHQQRYQSADAALQDLYLDYQIPISETPPPTATYYSQPSPIPTESSPPTATYHSRPSPLPIQVPPTEASNREVRPVLRSNEERIKPSRPSVIDKFRQQKKFPQPLIVTGAILLMGFAGYGVWQMTTRFSNTNILLNTNLSYEKLSLVNSLEGHNDWVSSLAISPDGQTLVSGSGDKSIKIWNLQTGGIKTSLNGHTGGVVSVAIAPDGKTLVSGSVDGTIKIWDLQTPGLKRTLTGHKDTVKSVVISPDGKTLASASSDKTIKLWDLETGEFKKTLNSLGEHDKAIWRVAFNPDGKTLASGGYDSTIKIWNLNPPSLKANFTGHTDLIYSLAFSPDGKTLVSGSTDKSIKIWELRTGKLKNTLNWHKYGITCVVFSPNGKTLFTSSYDHTIKVGDLITGKVENTLKGHIDMIMALAISPDGKTLVSGSSDKTIKIWRLP</sequence>
<dbReference type="PROSITE" id="PS50011">
    <property type="entry name" value="PROTEIN_KINASE_DOM"/>
    <property type="match status" value="1"/>
</dbReference>
<keyword evidence="7" id="KW-0418">Kinase</keyword>
<feature type="repeat" description="WD" evidence="3">
    <location>
        <begin position="517"/>
        <end position="558"/>
    </location>
</feature>
<feature type="repeat" description="WD" evidence="3">
    <location>
        <begin position="688"/>
        <end position="722"/>
    </location>
</feature>
<organism evidence="7 8">
    <name type="scientific">Tolypothrix bouteillei VB521301</name>
    <dbReference type="NCBI Taxonomy" id="1479485"/>
    <lineage>
        <taxon>Bacteria</taxon>
        <taxon>Bacillati</taxon>
        <taxon>Cyanobacteriota</taxon>
        <taxon>Cyanophyceae</taxon>
        <taxon>Nostocales</taxon>
        <taxon>Tolypothrichaceae</taxon>
        <taxon>Tolypothrix</taxon>
    </lineage>
</organism>
<dbReference type="CDD" id="cd14014">
    <property type="entry name" value="STKc_PknB_like"/>
    <property type="match status" value="1"/>
</dbReference>
<evidence type="ECO:0000256" key="2">
    <source>
        <dbReference type="ARBA" id="ARBA00022737"/>
    </source>
</evidence>
<dbReference type="InterPro" id="IPR011009">
    <property type="entry name" value="Kinase-like_dom_sf"/>
</dbReference>
<dbReference type="InterPro" id="IPR017441">
    <property type="entry name" value="Protein_kinase_ATP_BS"/>
</dbReference>